<sequence>MKRRSLLKLGLGGAVLLGLVGGGMALLKPGLVDKHMSPSARELMRAVALSVMDGLWPAPGAARDAALQAHLDRVDANIGGYPAAVRAELSQLFALLSSSGGRLALIGMSQDWPKASVAEIQELLNELRLSSLDLRQQIYHALRDLNTIAFFTAPEHWASTGYPGPREIP</sequence>
<evidence type="ECO:0000313" key="2">
    <source>
        <dbReference type="Proteomes" id="UP001221189"/>
    </source>
</evidence>
<evidence type="ECO:0000313" key="1">
    <source>
        <dbReference type="EMBL" id="MDC8771961.1"/>
    </source>
</evidence>
<proteinExistence type="predicted"/>
<name>A0ABT5KGM7_9BURK</name>
<dbReference type="EMBL" id="JAQQXT010000005">
    <property type="protein sequence ID" value="MDC8771961.1"/>
    <property type="molecule type" value="Genomic_DNA"/>
</dbReference>
<dbReference type="RefSeq" id="WP_263534578.1">
    <property type="nucleotide sequence ID" value="NZ_JAQQXT010000005.1"/>
</dbReference>
<accession>A0ABT5KGM7</accession>
<reference evidence="1 2" key="1">
    <citation type="submission" date="2022-10" db="EMBL/GenBank/DDBJ databases">
        <title>Paucibacter sp. hw1 Genome sequencing.</title>
        <authorList>
            <person name="Park S."/>
        </authorList>
    </citation>
    <scope>NUCLEOTIDE SEQUENCE [LARGE SCALE GENOMIC DNA]</scope>
    <source>
        <strain evidence="2">hw1</strain>
    </source>
</reference>
<comment type="caution">
    <text evidence="1">The sequence shown here is derived from an EMBL/GenBank/DDBJ whole genome shotgun (WGS) entry which is preliminary data.</text>
</comment>
<organism evidence="1 2">
    <name type="scientific">Roseateles albus</name>
    <dbReference type="NCBI Taxonomy" id="2987525"/>
    <lineage>
        <taxon>Bacteria</taxon>
        <taxon>Pseudomonadati</taxon>
        <taxon>Pseudomonadota</taxon>
        <taxon>Betaproteobacteria</taxon>
        <taxon>Burkholderiales</taxon>
        <taxon>Sphaerotilaceae</taxon>
        <taxon>Roseateles</taxon>
    </lineage>
</organism>
<dbReference type="Proteomes" id="UP001221189">
    <property type="component" value="Unassembled WGS sequence"/>
</dbReference>
<protein>
    <recommendedName>
        <fullName evidence="3">Twin-arginine translocation pathway signal protein</fullName>
    </recommendedName>
</protein>
<evidence type="ECO:0008006" key="3">
    <source>
        <dbReference type="Google" id="ProtNLM"/>
    </source>
</evidence>
<gene>
    <name evidence="1" type="ORF">PRZ03_10300</name>
</gene>
<keyword evidence="2" id="KW-1185">Reference proteome</keyword>